<reference evidence="5" key="1">
    <citation type="submission" date="2022-07" db="EMBL/GenBank/DDBJ databases">
        <title>Phylogenomic reconstructions and comparative analyses of Kickxellomycotina fungi.</title>
        <authorList>
            <person name="Reynolds N.K."/>
            <person name="Stajich J.E."/>
            <person name="Barry K."/>
            <person name="Grigoriev I.V."/>
            <person name="Crous P."/>
            <person name="Smith M.E."/>
        </authorList>
    </citation>
    <scope>NUCLEOTIDE SEQUENCE</scope>
    <source>
        <strain evidence="5">NRRL 1566</strain>
    </source>
</reference>
<dbReference type="AlphaFoldDB" id="A0A9W8M2I1"/>
<keyword evidence="1 3" id="KW-0732">Signal</keyword>
<feature type="region of interest" description="Disordered" evidence="2">
    <location>
        <begin position="131"/>
        <end position="233"/>
    </location>
</feature>
<dbReference type="Pfam" id="PF10342">
    <property type="entry name" value="Kre9_KNH"/>
    <property type="match status" value="1"/>
</dbReference>
<feature type="chain" id="PRO_5040757744" description="Yeast cell wall synthesis Kre9/Knh1-like N-terminal domain-containing protein" evidence="3">
    <location>
        <begin position="21"/>
        <end position="242"/>
    </location>
</feature>
<keyword evidence="6" id="KW-1185">Reference proteome</keyword>
<feature type="compositionally biased region" description="Acidic residues" evidence="2">
    <location>
        <begin position="176"/>
        <end position="219"/>
    </location>
</feature>
<accession>A0A9W8M2I1</accession>
<name>A0A9W8M2I1_9FUNG</name>
<evidence type="ECO:0000313" key="6">
    <source>
        <dbReference type="Proteomes" id="UP001139887"/>
    </source>
</evidence>
<evidence type="ECO:0000313" key="5">
    <source>
        <dbReference type="EMBL" id="KAJ2851708.1"/>
    </source>
</evidence>
<dbReference type="InterPro" id="IPR018466">
    <property type="entry name" value="Kre9/Knh1-like_N"/>
</dbReference>
<feature type="signal peptide" evidence="3">
    <location>
        <begin position="1"/>
        <end position="20"/>
    </location>
</feature>
<feature type="compositionally biased region" description="Polar residues" evidence="2">
    <location>
        <begin position="136"/>
        <end position="149"/>
    </location>
</feature>
<evidence type="ECO:0000256" key="1">
    <source>
        <dbReference type="ARBA" id="ARBA00022729"/>
    </source>
</evidence>
<dbReference type="PANTHER" id="PTHR40633:SF1">
    <property type="entry name" value="GPI ANCHORED SERINE-THREONINE RICH PROTEIN (AFU_ORTHOLOGUE AFUA_1G03630)"/>
    <property type="match status" value="1"/>
</dbReference>
<proteinExistence type="predicted"/>
<dbReference type="EMBL" id="JANBUW010000009">
    <property type="protein sequence ID" value="KAJ2851708.1"/>
    <property type="molecule type" value="Genomic_DNA"/>
</dbReference>
<gene>
    <name evidence="5" type="ORF">IWW36_000853</name>
</gene>
<feature type="compositionally biased region" description="Low complexity" evidence="2">
    <location>
        <begin position="150"/>
        <end position="175"/>
    </location>
</feature>
<evidence type="ECO:0000256" key="2">
    <source>
        <dbReference type="SAM" id="MobiDB-lite"/>
    </source>
</evidence>
<sequence length="242" mass="24647">MKLVVTSILAFASSVLATLAINNPVAGTVWPADGSPVTISWVSSDGSPLTGTVVVQLMEGSDPNNLGLVATIATNLDAATGKVVYTPPDTLHGSSNYAIRVTSSVDGPRYSHSFQAGSDSITASISTAITVSASDESSSATGKENSLTPSEESSAEPSSSVSEEPSSSKESSSSEDNSEESSSELSDESSEEESSEEESSEEESSEEESSEEESSEEDTTSGATNLSVTLGLLGISAIAALV</sequence>
<dbReference type="OrthoDB" id="2260257at2759"/>
<evidence type="ECO:0000256" key="3">
    <source>
        <dbReference type="SAM" id="SignalP"/>
    </source>
</evidence>
<protein>
    <recommendedName>
        <fullName evidence="4">Yeast cell wall synthesis Kre9/Knh1-like N-terminal domain-containing protein</fullName>
    </recommendedName>
</protein>
<dbReference type="Proteomes" id="UP001139887">
    <property type="component" value="Unassembled WGS sequence"/>
</dbReference>
<feature type="domain" description="Yeast cell wall synthesis Kre9/Knh1-like N-terminal" evidence="4">
    <location>
        <begin position="24"/>
        <end position="114"/>
    </location>
</feature>
<dbReference type="InterPro" id="IPR052982">
    <property type="entry name" value="SRP1/TIP1-like"/>
</dbReference>
<evidence type="ECO:0000259" key="4">
    <source>
        <dbReference type="Pfam" id="PF10342"/>
    </source>
</evidence>
<comment type="caution">
    <text evidence="5">The sequence shown here is derived from an EMBL/GenBank/DDBJ whole genome shotgun (WGS) entry which is preliminary data.</text>
</comment>
<organism evidence="5 6">
    <name type="scientific">Coemansia brasiliensis</name>
    <dbReference type="NCBI Taxonomy" id="2650707"/>
    <lineage>
        <taxon>Eukaryota</taxon>
        <taxon>Fungi</taxon>
        <taxon>Fungi incertae sedis</taxon>
        <taxon>Zoopagomycota</taxon>
        <taxon>Kickxellomycotina</taxon>
        <taxon>Kickxellomycetes</taxon>
        <taxon>Kickxellales</taxon>
        <taxon>Kickxellaceae</taxon>
        <taxon>Coemansia</taxon>
    </lineage>
</organism>
<dbReference type="PANTHER" id="PTHR40633">
    <property type="entry name" value="MATRIX PROTEIN, PUTATIVE (AFU_ORTHOLOGUE AFUA_8G05410)-RELATED"/>
    <property type="match status" value="1"/>
</dbReference>